<protein>
    <submittedName>
        <fullName evidence="3">Uncharacterized protein</fullName>
    </submittedName>
</protein>
<proteinExistence type="predicted"/>
<evidence type="ECO:0000256" key="2">
    <source>
        <dbReference type="SAM" id="SignalP"/>
    </source>
</evidence>
<organism evidence="3 4">
    <name type="scientific">Aspergillus sclerotioniger CBS 115572</name>
    <dbReference type="NCBI Taxonomy" id="1450535"/>
    <lineage>
        <taxon>Eukaryota</taxon>
        <taxon>Fungi</taxon>
        <taxon>Dikarya</taxon>
        <taxon>Ascomycota</taxon>
        <taxon>Pezizomycotina</taxon>
        <taxon>Eurotiomycetes</taxon>
        <taxon>Eurotiomycetidae</taxon>
        <taxon>Eurotiales</taxon>
        <taxon>Aspergillaceae</taxon>
        <taxon>Aspergillus</taxon>
        <taxon>Aspergillus subgen. Circumdati</taxon>
    </lineage>
</organism>
<dbReference type="Proteomes" id="UP000246702">
    <property type="component" value="Unassembled WGS sequence"/>
</dbReference>
<dbReference type="EMBL" id="MSFK01000012">
    <property type="protein sequence ID" value="PWY88684.1"/>
    <property type="molecule type" value="Genomic_DNA"/>
</dbReference>
<evidence type="ECO:0000256" key="1">
    <source>
        <dbReference type="SAM" id="MobiDB-lite"/>
    </source>
</evidence>
<feature type="compositionally biased region" description="Basic residues" evidence="1">
    <location>
        <begin position="28"/>
        <end position="47"/>
    </location>
</feature>
<comment type="caution">
    <text evidence="3">The sequence shown here is derived from an EMBL/GenBank/DDBJ whole genome shotgun (WGS) entry which is preliminary data.</text>
</comment>
<sequence length="196" mass="23153">MFRLFLTPFLLQASDLLTHGNPKVAWFQKKKREKRKNSISKKSKVTGKSKSQVLQQHHRQKISKATQERKREKTRHIVSKKRPETGLKTLSTELTPQCHHYFLSSLSSEWNLMYQQRLKKDHCVAAALHIQHKALREIAFRFSIRNRSITQWQSSPQVPGGQILRLRRDLDMRPSAMYRGGTYQWKTTNEKPIFLF</sequence>
<feature type="signal peptide" evidence="2">
    <location>
        <begin position="1"/>
        <end position="20"/>
    </location>
</feature>
<feature type="chain" id="PRO_5016234655" evidence="2">
    <location>
        <begin position="21"/>
        <end position="196"/>
    </location>
</feature>
<feature type="region of interest" description="Disordered" evidence="1">
    <location>
        <begin position="28"/>
        <end position="77"/>
    </location>
</feature>
<name>A0A317WQB9_9EURO</name>
<gene>
    <name evidence="3" type="ORF">BO94DRAFT_47536</name>
</gene>
<evidence type="ECO:0000313" key="4">
    <source>
        <dbReference type="Proteomes" id="UP000246702"/>
    </source>
</evidence>
<dbReference type="AlphaFoldDB" id="A0A317WQB9"/>
<keyword evidence="4" id="KW-1185">Reference proteome</keyword>
<dbReference type="RefSeq" id="XP_025468046.1">
    <property type="nucleotide sequence ID" value="XM_025608563.1"/>
</dbReference>
<dbReference type="GeneID" id="37110706"/>
<keyword evidence="2" id="KW-0732">Signal</keyword>
<evidence type="ECO:0000313" key="3">
    <source>
        <dbReference type="EMBL" id="PWY88684.1"/>
    </source>
</evidence>
<reference evidence="3 4" key="1">
    <citation type="submission" date="2016-12" db="EMBL/GenBank/DDBJ databases">
        <title>The genomes of Aspergillus section Nigri reveals drivers in fungal speciation.</title>
        <authorList>
            <consortium name="DOE Joint Genome Institute"/>
            <person name="Vesth T.C."/>
            <person name="Nybo J."/>
            <person name="Theobald S."/>
            <person name="Brandl J."/>
            <person name="Frisvad J.C."/>
            <person name="Nielsen K.F."/>
            <person name="Lyhne E.K."/>
            <person name="Kogle M.E."/>
            <person name="Kuo A."/>
            <person name="Riley R."/>
            <person name="Clum A."/>
            <person name="Nolan M."/>
            <person name="Lipzen A."/>
            <person name="Salamov A."/>
            <person name="Henrissat B."/>
            <person name="Wiebenga A."/>
            <person name="De Vries R.P."/>
            <person name="Grigoriev I.V."/>
            <person name="Mortensen U.H."/>
            <person name="Andersen M.R."/>
            <person name="Baker S.E."/>
        </authorList>
    </citation>
    <scope>NUCLEOTIDE SEQUENCE [LARGE SCALE GENOMIC DNA]</scope>
    <source>
        <strain evidence="3 4">CBS 115572</strain>
    </source>
</reference>
<accession>A0A317WQB9</accession>